<evidence type="ECO:0000313" key="2">
    <source>
        <dbReference type="Proteomes" id="UP001497535"/>
    </source>
</evidence>
<evidence type="ECO:0000313" key="1">
    <source>
        <dbReference type="EMBL" id="CAK5022522.1"/>
    </source>
</evidence>
<dbReference type="Proteomes" id="UP001497535">
    <property type="component" value="Unassembled WGS sequence"/>
</dbReference>
<reference evidence="1" key="1">
    <citation type="submission" date="2023-11" db="EMBL/GenBank/DDBJ databases">
        <authorList>
            <person name="Poullet M."/>
        </authorList>
    </citation>
    <scope>NUCLEOTIDE SEQUENCE</scope>
    <source>
        <strain evidence="1">E1834</strain>
    </source>
</reference>
<name>A0ACB0XXY7_MELEN</name>
<proteinExistence type="predicted"/>
<organism evidence="1 2">
    <name type="scientific">Meloidogyne enterolobii</name>
    <name type="common">Root-knot nematode worm</name>
    <name type="synonym">Meloidogyne mayaguensis</name>
    <dbReference type="NCBI Taxonomy" id="390850"/>
    <lineage>
        <taxon>Eukaryota</taxon>
        <taxon>Metazoa</taxon>
        <taxon>Ecdysozoa</taxon>
        <taxon>Nematoda</taxon>
        <taxon>Chromadorea</taxon>
        <taxon>Rhabditida</taxon>
        <taxon>Tylenchina</taxon>
        <taxon>Tylenchomorpha</taxon>
        <taxon>Tylenchoidea</taxon>
        <taxon>Meloidogynidae</taxon>
        <taxon>Meloidogyninae</taxon>
        <taxon>Meloidogyne</taxon>
    </lineage>
</organism>
<gene>
    <name evidence="1" type="ORF">MENTE1834_LOCUS4929</name>
</gene>
<comment type="caution">
    <text evidence="1">The sequence shown here is derived from an EMBL/GenBank/DDBJ whole genome shotgun (WGS) entry which is preliminary data.</text>
</comment>
<accession>A0ACB0XXY7</accession>
<dbReference type="EMBL" id="CAVMJV010000004">
    <property type="protein sequence ID" value="CAK5022522.1"/>
    <property type="molecule type" value="Genomic_DNA"/>
</dbReference>
<keyword evidence="2" id="KW-1185">Reference proteome</keyword>
<sequence>MAFISSLPCSLPLSPRSASLSSSRITHRKSINNRPSKFSPVMLSLRIQFSSLLSSLMSTPIPHVLLTEHSRIGISPVSSKALLALLS</sequence>
<protein>
    <submittedName>
        <fullName evidence="1">Uncharacterized protein</fullName>
    </submittedName>
</protein>